<evidence type="ECO:0000313" key="2">
    <source>
        <dbReference type="EMBL" id="PKK92319.1"/>
    </source>
</evidence>
<dbReference type="EMBL" id="PGXC01000001">
    <property type="protein sequence ID" value="PKK92319.1"/>
    <property type="molecule type" value="Genomic_DNA"/>
</dbReference>
<dbReference type="SMART" id="SM00327">
    <property type="entry name" value="VWA"/>
    <property type="match status" value="1"/>
</dbReference>
<accession>A0A2N1PVF1</accession>
<dbReference type="PANTHER" id="PTHR33608">
    <property type="entry name" value="BLL2464 PROTEIN"/>
    <property type="match status" value="1"/>
</dbReference>
<proteinExistence type="predicted"/>
<feature type="domain" description="VWFA" evidence="1">
    <location>
        <begin position="82"/>
        <end position="252"/>
    </location>
</feature>
<comment type="caution">
    <text evidence="2">The sequence shown here is derived from an EMBL/GenBank/DDBJ whole genome shotgun (WGS) entry which is preliminary data.</text>
</comment>
<organism evidence="2 3">
    <name type="scientific">Candidatus Wallbacteria bacterium HGW-Wallbacteria-1</name>
    <dbReference type="NCBI Taxonomy" id="2013854"/>
    <lineage>
        <taxon>Bacteria</taxon>
        <taxon>Candidatus Walliibacteriota</taxon>
    </lineage>
</organism>
<evidence type="ECO:0000313" key="3">
    <source>
        <dbReference type="Proteomes" id="UP000233256"/>
    </source>
</evidence>
<dbReference type="Pfam" id="PF01882">
    <property type="entry name" value="DUF58"/>
    <property type="match status" value="1"/>
</dbReference>
<dbReference type="InterPro" id="IPR036465">
    <property type="entry name" value="vWFA_dom_sf"/>
</dbReference>
<dbReference type="InterPro" id="IPR002035">
    <property type="entry name" value="VWF_A"/>
</dbReference>
<gene>
    <name evidence="2" type="ORF">CVV64_02575</name>
</gene>
<dbReference type="InterPro" id="IPR002881">
    <property type="entry name" value="DUF58"/>
</dbReference>
<dbReference type="PANTHER" id="PTHR33608:SF7">
    <property type="entry name" value="DUF58 DOMAIN-CONTAINING PROTEIN"/>
    <property type="match status" value="1"/>
</dbReference>
<dbReference type="SUPFAM" id="SSF53300">
    <property type="entry name" value="vWA-like"/>
    <property type="match status" value="1"/>
</dbReference>
<dbReference type="Proteomes" id="UP000233256">
    <property type="component" value="Unassembled WGS sequence"/>
</dbReference>
<protein>
    <submittedName>
        <fullName evidence="2">DUF58 domain-containing protein</fullName>
    </submittedName>
</protein>
<dbReference type="Gene3D" id="3.40.50.410">
    <property type="entry name" value="von Willebrand factor, type A domain"/>
    <property type="match status" value="1"/>
</dbReference>
<evidence type="ECO:0000259" key="1">
    <source>
        <dbReference type="SMART" id="SM00327"/>
    </source>
</evidence>
<sequence length="296" mass="33863">METHKRYLDVRAIARLANMRLVARLVVEGMVSGLHRSPFHGFNVEFAEHRPYMQGDEIRAVDWKVYAKTDRYFVRQYQEDTNMRALILLDRSGSMDFGTGPLTKKDYASYLSACMAYLMLKQQDSVGLVTFSRGMDTFVPPRSAPSHFNALLKTLESDAPTGETRISDTLHELAERLTRRGLIILISDLLDDPEGVLNGLRHLRHKKHEVMVFHVLDDAELDFPFRGTTRFIDPEGPDTLVTGATELASEYRSLIGEFVETYRTGCLKNFMDYTLLRTSEPYDQALLAYLARRKAQ</sequence>
<dbReference type="AlphaFoldDB" id="A0A2N1PVF1"/>
<reference evidence="2 3" key="1">
    <citation type="journal article" date="2017" name="ISME J.">
        <title>Potential for microbial H2 and metal transformations associated with novel bacteria and archaea in deep terrestrial subsurface sediments.</title>
        <authorList>
            <person name="Hernsdorf A.W."/>
            <person name="Amano Y."/>
            <person name="Miyakawa K."/>
            <person name="Ise K."/>
            <person name="Suzuki Y."/>
            <person name="Anantharaman K."/>
            <person name="Probst A."/>
            <person name="Burstein D."/>
            <person name="Thomas B.C."/>
            <person name="Banfield J.F."/>
        </authorList>
    </citation>
    <scope>NUCLEOTIDE SEQUENCE [LARGE SCALE GENOMIC DNA]</scope>
    <source>
        <strain evidence="2">HGW-Wallbacteria-1</strain>
    </source>
</reference>
<name>A0A2N1PVF1_9BACT</name>